<dbReference type="RefSeq" id="WP_377767494.1">
    <property type="nucleotide sequence ID" value="NZ_JBHULB010000017.1"/>
</dbReference>
<feature type="transmembrane region" description="Helical" evidence="1">
    <location>
        <begin position="61"/>
        <end position="81"/>
    </location>
</feature>
<evidence type="ECO:0008006" key="4">
    <source>
        <dbReference type="Google" id="ProtNLM"/>
    </source>
</evidence>
<organism evidence="2 3">
    <name type="scientific">Croceitalea marina</name>
    <dbReference type="NCBI Taxonomy" id="1775166"/>
    <lineage>
        <taxon>Bacteria</taxon>
        <taxon>Pseudomonadati</taxon>
        <taxon>Bacteroidota</taxon>
        <taxon>Flavobacteriia</taxon>
        <taxon>Flavobacteriales</taxon>
        <taxon>Flavobacteriaceae</taxon>
        <taxon>Croceitalea</taxon>
    </lineage>
</organism>
<reference evidence="3" key="1">
    <citation type="journal article" date="2019" name="Int. J. Syst. Evol. Microbiol.">
        <title>The Global Catalogue of Microorganisms (GCM) 10K type strain sequencing project: providing services to taxonomists for standard genome sequencing and annotation.</title>
        <authorList>
            <consortium name="The Broad Institute Genomics Platform"/>
            <consortium name="The Broad Institute Genome Sequencing Center for Infectious Disease"/>
            <person name="Wu L."/>
            <person name="Ma J."/>
        </authorList>
    </citation>
    <scope>NUCLEOTIDE SEQUENCE [LARGE SCALE GENOMIC DNA]</scope>
    <source>
        <strain evidence="3">KCTC 52368</strain>
    </source>
</reference>
<keyword evidence="3" id="KW-1185">Reference proteome</keyword>
<name>A0ABW5MY48_9FLAO</name>
<protein>
    <recommendedName>
        <fullName evidence="4">DUF983 domain-containing protein</fullName>
    </recommendedName>
</protein>
<evidence type="ECO:0000313" key="3">
    <source>
        <dbReference type="Proteomes" id="UP001597526"/>
    </source>
</evidence>
<keyword evidence="1" id="KW-1133">Transmembrane helix</keyword>
<keyword evidence="1" id="KW-0812">Transmembrane</keyword>
<evidence type="ECO:0000313" key="2">
    <source>
        <dbReference type="EMBL" id="MFD2587951.1"/>
    </source>
</evidence>
<gene>
    <name evidence="2" type="ORF">ACFSQJ_13480</name>
</gene>
<dbReference type="Proteomes" id="UP001597526">
    <property type="component" value="Unassembled WGS sequence"/>
</dbReference>
<accession>A0ABW5MY48</accession>
<proteinExistence type="predicted"/>
<feature type="transmembrane region" description="Helical" evidence="1">
    <location>
        <begin position="87"/>
        <end position="108"/>
    </location>
</feature>
<keyword evidence="1" id="KW-0472">Membrane</keyword>
<sequence length="126" mass="14177">MRLTYTCSACKKQNYLKLKANTRADLQMKFGDEMKVNCNSCGKFEKKHINRISAVVDNRQVVGGFVAGLIIVLLSGIYLFSTPNNGITWWKVIAAAGSTIAGIPVFLWNRENKVVGDFNRYAIRRE</sequence>
<dbReference type="EMBL" id="JBHULB010000017">
    <property type="protein sequence ID" value="MFD2587951.1"/>
    <property type="molecule type" value="Genomic_DNA"/>
</dbReference>
<comment type="caution">
    <text evidence="2">The sequence shown here is derived from an EMBL/GenBank/DDBJ whole genome shotgun (WGS) entry which is preliminary data.</text>
</comment>
<evidence type="ECO:0000256" key="1">
    <source>
        <dbReference type="SAM" id="Phobius"/>
    </source>
</evidence>